<accession>A0A517P7T2</accession>
<dbReference type="SUPFAM" id="SSF53300">
    <property type="entry name" value="vWA-like"/>
    <property type="match status" value="1"/>
</dbReference>
<dbReference type="EMBL" id="CP036265">
    <property type="protein sequence ID" value="QDT15422.1"/>
    <property type="molecule type" value="Genomic_DNA"/>
</dbReference>
<keyword evidence="1" id="KW-0472">Membrane</keyword>
<evidence type="ECO:0000259" key="2">
    <source>
        <dbReference type="PROSITE" id="PS50234"/>
    </source>
</evidence>
<dbReference type="Gene3D" id="3.40.50.410">
    <property type="entry name" value="von Willebrand factor, type A domain"/>
    <property type="match status" value="1"/>
</dbReference>
<dbReference type="OrthoDB" id="226477at2"/>
<keyword evidence="4" id="KW-1185">Reference proteome</keyword>
<sequence>MQRSLLVDRLRDSWRPARAPDRRGVFTPIAAVCLFAVLGFVALGVDLGLISLTRARMQFATDAAALAAVHELADVVAEGEDPGALDAEMAARARAMAVKVAGMNETFVDGDLDVRLGRRVYDGDLGRYRIQWGSAPYNVVEVAARKENPNTSAPDGQMPAFFSRIFGLTGHSFRVSSIAYTEPRDLVLVLDYSASMNDDSEFPAFNRLGEAEVTENQLEIYDALGLSDGLLPDEPERVTLHGVPEDTRRRIPHITFTPGPWGGRVTSTADIDRLWVLDSSGRWTQHSNVGKSHTFSTSGYRVEEVRVLSWRNDRDFGEYGERIVFNTANTLKGLGLDGVNYPFPGGSWAEFFWFMEHTNTAYAAGQLMEYGKPGLVSYILAYHPSHAATPTLWRAPAQPFHAMKEGVSQLTEYLGSLGYGDHLGLVSYDTTARWETRVNDPAAGMVADVTGDPITMDYAAIDTIQRHRQAGYYQSTTGLGDGVKEAQRMLAEHGRYGARPTILVMTDGNANVSPSGFSLPGDWDWDELTDFDGDGAADYTTNDRHKQYAFYHAREAINEGATVHTLSVGAGADGALMNAMGYAGNGVHIDVPGGNSSEDNEELLREAFRKIAARVPPPRLMLDRDAD</sequence>
<feature type="transmembrane region" description="Helical" evidence="1">
    <location>
        <begin position="25"/>
        <end position="49"/>
    </location>
</feature>
<dbReference type="CDD" id="cd00198">
    <property type="entry name" value="vWFA"/>
    <property type="match status" value="1"/>
</dbReference>
<dbReference type="Proteomes" id="UP000318741">
    <property type="component" value="Chromosome"/>
</dbReference>
<feature type="domain" description="VWFA" evidence="2">
    <location>
        <begin position="377"/>
        <end position="611"/>
    </location>
</feature>
<dbReference type="KEGG" id="acaf:CA12_15070"/>
<dbReference type="Pfam" id="PF13400">
    <property type="entry name" value="Tad"/>
    <property type="match status" value="1"/>
</dbReference>
<evidence type="ECO:0000313" key="3">
    <source>
        <dbReference type="EMBL" id="QDT15422.1"/>
    </source>
</evidence>
<name>A0A517P7T2_9PLAN</name>
<protein>
    <submittedName>
        <fullName evidence="3">von Willebrand factor type A domain protein</fullName>
    </submittedName>
</protein>
<organism evidence="3 4">
    <name type="scientific">Alienimonas californiensis</name>
    <dbReference type="NCBI Taxonomy" id="2527989"/>
    <lineage>
        <taxon>Bacteria</taxon>
        <taxon>Pseudomonadati</taxon>
        <taxon>Planctomycetota</taxon>
        <taxon>Planctomycetia</taxon>
        <taxon>Planctomycetales</taxon>
        <taxon>Planctomycetaceae</taxon>
        <taxon>Alienimonas</taxon>
    </lineage>
</organism>
<keyword evidence="1" id="KW-1133">Transmembrane helix</keyword>
<reference evidence="3 4" key="1">
    <citation type="submission" date="2019-02" db="EMBL/GenBank/DDBJ databases">
        <title>Deep-cultivation of Planctomycetes and their phenomic and genomic characterization uncovers novel biology.</title>
        <authorList>
            <person name="Wiegand S."/>
            <person name="Jogler M."/>
            <person name="Boedeker C."/>
            <person name="Pinto D."/>
            <person name="Vollmers J."/>
            <person name="Rivas-Marin E."/>
            <person name="Kohn T."/>
            <person name="Peeters S.H."/>
            <person name="Heuer A."/>
            <person name="Rast P."/>
            <person name="Oberbeckmann S."/>
            <person name="Bunk B."/>
            <person name="Jeske O."/>
            <person name="Meyerdierks A."/>
            <person name="Storesund J.E."/>
            <person name="Kallscheuer N."/>
            <person name="Luecker S."/>
            <person name="Lage O.M."/>
            <person name="Pohl T."/>
            <person name="Merkel B.J."/>
            <person name="Hornburger P."/>
            <person name="Mueller R.-W."/>
            <person name="Bruemmer F."/>
            <person name="Labrenz M."/>
            <person name="Spormann A.M."/>
            <person name="Op den Camp H."/>
            <person name="Overmann J."/>
            <person name="Amann R."/>
            <person name="Jetten M.S.M."/>
            <person name="Mascher T."/>
            <person name="Medema M.H."/>
            <person name="Devos D.P."/>
            <person name="Kaster A.-K."/>
            <person name="Ovreas L."/>
            <person name="Rohde M."/>
            <person name="Galperin M.Y."/>
            <person name="Jogler C."/>
        </authorList>
    </citation>
    <scope>NUCLEOTIDE SEQUENCE [LARGE SCALE GENOMIC DNA]</scope>
    <source>
        <strain evidence="3 4">CA12</strain>
    </source>
</reference>
<evidence type="ECO:0000256" key="1">
    <source>
        <dbReference type="SAM" id="Phobius"/>
    </source>
</evidence>
<dbReference type="InterPro" id="IPR036465">
    <property type="entry name" value="vWFA_dom_sf"/>
</dbReference>
<evidence type="ECO:0000313" key="4">
    <source>
        <dbReference type="Proteomes" id="UP000318741"/>
    </source>
</evidence>
<dbReference type="InterPro" id="IPR028087">
    <property type="entry name" value="Tad_N"/>
</dbReference>
<dbReference type="InterPro" id="IPR002035">
    <property type="entry name" value="VWF_A"/>
</dbReference>
<dbReference type="PROSITE" id="PS50234">
    <property type="entry name" value="VWFA"/>
    <property type="match status" value="1"/>
</dbReference>
<dbReference type="AlphaFoldDB" id="A0A517P7T2"/>
<proteinExistence type="predicted"/>
<keyword evidence="1" id="KW-0812">Transmembrane</keyword>
<gene>
    <name evidence="3" type="ORF">CA12_15070</name>
</gene>